<name>A0AAV6UEF4_9ARAC</name>
<evidence type="ECO:0000256" key="3">
    <source>
        <dbReference type="ARBA" id="ARBA00022704"/>
    </source>
</evidence>
<gene>
    <name evidence="6" type="ORF">JTE90_021748</name>
</gene>
<dbReference type="PANTHER" id="PTHR46186">
    <property type="entry name" value="CYSTATIN"/>
    <property type="match status" value="1"/>
</dbReference>
<dbReference type="SUPFAM" id="SSF54403">
    <property type="entry name" value="Cystatin/monellin"/>
    <property type="match status" value="1"/>
</dbReference>
<dbReference type="GO" id="GO:0004869">
    <property type="term" value="F:cysteine-type endopeptidase inhibitor activity"/>
    <property type="evidence" value="ECO:0007669"/>
    <property type="project" value="UniProtKB-KW"/>
</dbReference>
<proteinExistence type="inferred from homology"/>
<evidence type="ECO:0000256" key="4">
    <source>
        <dbReference type="SAM" id="SignalP"/>
    </source>
</evidence>
<dbReference type="CDD" id="cd00042">
    <property type="entry name" value="CY"/>
    <property type="match status" value="1"/>
</dbReference>
<feature type="domain" description="Cystatin" evidence="5">
    <location>
        <begin position="19"/>
        <end position="128"/>
    </location>
</feature>
<evidence type="ECO:0000256" key="2">
    <source>
        <dbReference type="ARBA" id="ARBA00022690"/>
    </source>
</evidence>
<dbReference type="InterPro" id="IPR018073">
    <property type="entry name" value="Prot_inh_cystat_CS"/>
</dbReference>
<organism evidence="6 7">
    <name type="scientific">Oedothorax gibbosus</name>
    <dbReference type="NCBI Taxonomy" id="931172"/>
    <lineage>
        <taxon>Eukaryota</taxon>
        <taxon>Metazoa</taxon>
        <taxon>Ecdysozoa</taxon>
        <taxon>Arthropoda</taxon>
        <taxon>Chelicerata</taxon>
        <taxon>Arachnida</taxon>
        <taxon>Araneae</taxon>
        <taxon>Araneomorphae</taxon>
        <taxon>Entelegynae</taxon>
        <taxon>Araneoidea</taxon>
        <taxon>Linyphiidae</taxon>
        <taxon>Erigoninae</taxon>
        <taxon>Oedothorax</taxon>
    </lineage>
</organism>
<sequence length="136" mass="14978">MLKIAFLLSAVALCGLAALLPGGYTEVEVDNESVVLASREGARALSQKMNSKYHHTLIKVTKAEKQVVAGLNFRMDIVVGETNCKKAEVSYDKLDNCEFLDGPTTYKKCQVIVFQDLVQKHHLTYSGCIAISKKDI</sequence>
<dbReference type="GO" id="GO:0005737">
    <property type="term" value="C:cytoplasm"/>
    <property type="evidence" value="ECO:0007669"/>
    <property type="project" value="TreeGrafter"/>
</dbReference>
<evidence type="ECO:0000313" key="7">
    <source>
        <dbReference type="Proteomes" id="UP000827092"/>
    </source>
</evidence>
<dbReference type="Pfam" id="PF00031">
    <property type="entry name" value="Cystatin"/>
    <property type="match status" value="1"/>
</dbReference>
<keyword evidence="3" id="KW-0789">Thiol protease inhibitor</keyword>
<reference evidence="6 7" key="1">
    <citation type="journal article" date="2022" name="Nat. Ecol. Evol.">
        <title>A masculinizing supergene underlies an exaggerated male reproductive morph in a spider.</title>
        <authorList>
            <person name="Hendrickx F."/>
            <person name="De Corte Z."/>
            <person name="Sonet G."/>
            <person name="Van Belleghem S.M."/>
            <person name="Kostlbacher S."/>
            <person name="Vangestel C."/>
        </authorList>
    </citation>
    <scope>NUCLEOTIDE SEQUENCE [LARGE SCALE GENOMIC DNA]</scope>
    <source>
        <strain evidence="6">W744_W776</strain>
    </source>
</reference>
<comment type="caution">
    <text evidence="6">The sequence shown here is derived from an EMBL/GenBank/DDBJ whole genome shotgun (WGS) entry which is preliminary data.</text>
</comment>
<dbReference type="Gene3D" id="3.10.450.10">
    <property type="match status" value="1"/>
</dbReference>
<evidence type="ECO:0000313" key="6">
    <source>
        <dbReference type="EMBL" id="KAG8182612.1"/>
    </source>
</evidence>
<evidence type="ECO:0000256" key="1">
    <source>
        <dbReference type="ARBA" id="ARBA00009403"/>
    </source>
</evidence>
<dbReference type="EMBL" id="JAFNEN010000458">
    <property type="protein sequence ID" value="KAG8182612.1"/>
    <property type="molecule type" value="Genomic_DNA"/>
</dbReference>
<dbReference type="PROSITE" id="PS00287">
    <property type="entry name" value="CYSTATIN"/>
    <property type="match status" value="1"/>
</dbReference>
<dbReference type="Proteomes" id="UP000827092">
    <property type="component" value="Unassembled WGS sequence"/>
</dbReference>
<keyword evidence="7" id="KW-1185">Reference proteome</keyword>
<accession>A0AAV6UEF4</accession>
<feature type="signal peptide" evidence="4">
    <location>
        <begin position="1"/>
        <end position="25"/>
    </location>
</feature>
<keyword evidence="2" id="KW-0646">Protease inhibitor</keyword>
<evidence type="ECO:0000259" key="5">
    <source>
        <dbReference type="SMART" id="SM00043"/>
    </source>
</evidence>
<comment type="similarity">
    <text evidence="1">Belongs to the cystatin family.</text>
</comment>
<protein>
    <recommendedName>
        <fullName evidence="5">Cystatin domain-containing protein</fullName>
    </recommendedName>
</protein>
<dbReference type="GO" id="GO:0005615">
    <property type="term" value="C:extracellular space"/>
    <property type="evidence" value="ECO:0007669"/>
    <property type="project" value="TreeGrafter"/>
</dbReference>
<dbReference type="AlphaFoldDB" id="A0AAV6UEF4"/>
<dbReference type="GO" id="GO:0031982">
    <property type="term" value="C:vesicle"/>
    <property type="evidence" value="ECO:0007669"/>
    <property type="project" value="TreeGrafter"/>
</dbReference>
<dbReference type="InterPro" id="IPR046350">
    <property type="entry name" value="Cystatin_sf"/>
</dbReference>
<keyword evidence="4" id="KW-0732">Signal</keyword>
<dbReference type="PANTHER" id="PTHR46186:SF2">
    <property type="entry name" value="CYSTATIN"/>
    <property type="match status" value="1"/>
</dbReference>
<dbReference type="SMART" id="SM00043">
    <property type="entry name" value="CY"/>
    <property type="match status" value="1"/>
</dbReference>
<feature type="chain" id="PRO_5043865663" description="Cystatin domain-containing protein" evidence="4">
    <location>
        <begin position="26"/>
        <end position="136"/>
    </location>
</feature>
<dbReference type="InterPro" id="IPR000010">
    <property type="entry name" value="Cystatin_dom"/>
</dbReference>